<accession>A0A8J6XF74</accession>
<evidence type="ECO:0000313" key="4">
    <source>
        <dbReference type="EMBL" id="MBD2774519.1"/>
    </source>
</evidence>
<dbReference type="InterPro" id="IPR036873">
    <property type="entry name" value="Rhodanese-like_dom_sf"/>
</dbReference>
<comment type="caution">
    <text evidence="4">The sequence shown here is derived from an EMBL/GenBank/DDBJ whole genome shotgun (WGS) entry which is preliminary data.</text>
</comment>
<dbReference type="CDD" id="cd01448">
    <property type="entry name" value="TST_Repeat_1"/>
    <property type="match status" value="1"/>
</dbReference>
<sequence length="273" mass="30592">MTNTSYVVSAEWLYEHLEDPQVIIVDCRFSLADPLLGKQQYQMSHIKGSYYLDLNQDLSSAVSEHGGRHPLPDPTVLAKKLSAMGVSAQKIVVAYDDSRQAFAARLWWLLRYLGHEQVAVLDGGFAGWLKAGYPVTNVVCESNTATSFVPNIQRQRTVDITDVKSRKDSPEVVLVDSRERDRYLGISEPIDRIAGHIPGAQNYPWLEVTDVAGYVRTLKDQRERWSNLEQAKEIFVYCGSGVTACVNLLSLELAGIKTGKLYAGSWSDWISYM</sequence>
<dbReference type="PROSITE" id="PS50206">
    <property type="entry name" value="RHODANESE_3"/>
    <property type="match status" value="2"/>
</dbReference>
<dbReference type="InterPro" id="IPR001763">
    <property type="entry name" value="Rhodanese-like_dom"/>
</dbReference>
<name>A0A8J6XF74_9CYAN</name>
<dbReference type="RefSeq" id="WP_190831683.1">
    <property type="nucleotide sequence ID" value="NZ_CAWPPI010000072.1"/>
</dbReference>
<dbReference type="EMBL" id="JACXAE010000072">
    <property type="protein sequence ID" value="MBD2774519.1"/>
    <property type="molecule type" value="Genomic_DNA"/>
</dbReference>
<gene>
    <name evidence="4" type="ORF">ICL16_21230</name>
</gene>
<keyword evidence="1" id="KW-0808">Transferase</keyword>
<feature type="domain" description="Rhodanese" evidence="3">
    <location>
        <begin position="168"/>
        <end position="271"/>
    </location>
</feature>
<keyword evidence="5" id="KW-1185">Reference proteome</keyword>
<reference evidence="4" key="1">
    <citation type="submission" date="2020-09" db="EMBL/GenBank/DDBJ databases">
        <title>Iningainema tapete sp. nov. (Scytonemataceae, Cyanobacteria) from greenhouses in central Florida (USA) produces two types of nodularin with biosynthetic potential for microcystin-LR and anabaenopeptins.</title>
        <authorList>
            <person name="Berthold D.E."/>
            <person name="Lefler F.W."/>
            <person name="Huang I.-S."/>
            <person name="Abdulla H."/>
            <person name="Zimba P.V."/>
            <person name="Laughinghouse H.D. IV."/>
        </authorList>
    </citation>
    <scope>NUCLEOTIDE SEQUENCE</scope>
    <source>
        <strain evidence="4">BLCCT55</strain>
    </source>
</reference>
<evidence type="ECO:0000256" key="1">
    <source>
        <dbReference type="ARBA" id="ARBA00022679"/>
    </source>
</evidence>
<evidence type="ECO:0000256" key="2">
    <source>
        <dbReference type="ARBA" id="ARBA00022737"/>
    </source>
</evidence>
<proteinExistence type="predicted"/>
<dbReference type="FunFam" id="3.40.250.10:FF:000035">
    <property type="entry name" value="Thiosulfate sulfurtransferase"/>
    <property type="match status" value="1"/>
</dbReference>
<dbReference type="GO" id="GO:0004792">
    <property type="term" value="F:thiosulfate-cyanide sulfurtransferase activity"/>
    <property type="evidence" value="ECO:0007669"/>
    <property type="project" value="TreeGrafter"/>
</dbReference>
<evidence type="ECO:0000313" key="5">
    <source>
        <dbReference type="Proteomes" id="UP000629098"/>
    </source>
</evidence>
<dbReference type="Gene3D" id="3.40.250.10">
    <property type="entry name" value="Rhodanese-like domain"/>
    <property type="match status" value="2"/>
</dbReference>
<evidence type="ECO:0000259" key="3">
    <source>
        <dbReference type="PROSITE" id="PS50206"/>
    </source>
</evidence>
<dbReference type="AlphaFoldDB" id="A0A8J6XF74"/>
<keyword evidence="2" id="KW-0677">Repeat</keyword>
<dbReference type="Pfam" id="PF00581">
    <property type="entry name" value="Rhodanese"/>
    <property type="match status" value="2"/>
</dbReference>
<dbReference type="CDD" id="cd01449">
    <property type="entry name" value="TST_Repeat_2"/>
    <property type="match status" value="1"/>
</dbReference>
<dbReference type="PANTHER" id="PTHR11364:SF27">
    <property type="entry name" value="SULFURTRANSFERASE"/>
    <property type="match status" value="1"/>
</dbReference>
<dbReference type="PANTHER" id="PTHR11364">
    <property type="entry name" value="THIOSULFATE SULFERTANSFERASE"/>
    <property type="match status" value="1"/>
</dbReference>
<dbReference type="InterPro" id="IPR045078">
    <property type="entry name" value="TST/MPST-like"/>
</dbReference>
<organism evidence="4 5">
    <name type="scientific">Iningainema tapete BLCC-T55</name>
    <dbReference type="NCBI Taxonomy" id="2748662"/>
    <lineage>
        <taxon>Bacteria</taxon>
        <taxon>Bacillati</taxon>
        <taxon>Cyanobacteriota</taxon>
        <taxon>Cyanophyceae</taxon>
        <taxon>Nostocales</taxon>
        <taxon>Scytonemataceae</taxon>
        <taxon>Iningainema tapete</taxon>
    </lineage>
</organism>
<protein>
    <submittedName>
        <fullName evidence="4">Sulfurtransferase</fullName>
    </submittedName>
</protein>
<feature type="domain" description="Rhodanese" evidence="3">
    <location>
        <begin position="18"/>
        <end position="137"/>
    </location>
</feature>
<dbReference type="SMART" id="SM00450">
    <property type="entry name" value="RHOD"/>
    <property type="match status" value="2"/>
</dbReference>
<dbReference type="SUPFAM" id="SSF52821">
    <property type="entry name" value="Rhodanese/Cell cycle control phosphatase"/>
    <property type="match status" value="2"/>
</dbReference>
<dbReference type="Proteomes" id="UP000629098">
    <property type="component" value="Unassembled WGS sequence"/>
</dbReference>